<dbReference type="SUPFAM" id="SSF53067">
    <property type="entry name" value="Actin-like ATPase domain"/>
    <property type="match status" value="2"/>
</dbReference>
<dbReference type="EMBL" id="JAULSN010000007">
    <property type="protein sequence ID" value="KAK3367252.1"/>
    <property type="molecule type" value="Genomic_DNA"/>
</dbReference>
<comment type="caution">
    <text evidence="1">The sequence shown here is derived from an EMBL/GenBank/DDBJ whole genome shotgun (WGS) entry which is preliminary data.</text>
</comment>
<dbReference type="Proteomes" id="UP001287356">
    <property type="component" value="Unassembled WGS sequence"/>
</dbReference>
<dbReference type="Gene3D" id="3.90.640.10">
    <property type="entry name" value="Actin, Chain A, domain 4"/>
    <property type="match status" value="1"/>
</dbReference>
<gene>
    <name evidence="1" type="ORF">B0T24DRAFT_710000</name>
</gene>
<dbReference type="PANTHER" id="PTHR14187">
    <property type="entry name" value="ALPHA KINASE/ELONGATION FACTOR 2 KINASE"/>
    <property type="match status" value="1"/>
</dbReference>
<proteinExistence type="predicted"/>
<dbReference type="AlphaFoldDB" id="A0AAE0K079"/>
<evidence type="ECO:0000313" key="1">
    <source>
        <dbReference type="EMBL" id="KAK3367252.1"/>
    </source>
</evidence>
<reference evidence="1" key="1">
    <citation type="journal article" date="2023" name="Mol. Phylogenet. Evol.">
        <title>Genome-scale phylogeny and comparative genomics of the fungal order Sordariales.</title>
        <authorList>
            <person name="Hensen N."/>
            <person name="Bonometti L."/>
            <person name="Westerberg I."/>
            <person name="Brannstrom I.O."/>
            <person name="Guillou S."/>
            <person name="Cros-Aarteil S."/>
            <person name="Calhoun S."/>
            <person name="Haridas S."/>
            <person name="Kuo A."/>
            <person name="Mondo S."/>
            <person name="Pangilinan J."/>
            <person name="Riley R."/>
            <person name="LaButti K."/>
            <person name="Andreopoulos B."/>
            <person name="Lipzen A."/>
            <person name="Chen C."/>
            <person name="Yan M."/>
            <person name="Daum C."/>
            <person name="Ng V."/>
            <person name="Clum A."/>
            <person name="Steindorff A."/>
            <person name="Ohm R.A."/>
            <person name="Martin F."/>
            <person name="Silar P."/>
            <person name="Natvig D.O."/>
            <person name="Lalanne C."/>
            <person name="Gautier V."/>
            <person name="Ament-Velasquez S.L."/>
            <person name="Kruys A."/>
            <person name="Hutchinson M.I."/>
            <person name="Powell A.J."/>
            <person name="Barry K."/>
            <person name="Miller A.N."/>
            <person name="Grigoriev I.V."/>
            <person name="Debuchy R."/>
            <person name="Gladieux P."/>
            <person name="Hiltunen Thoren M."/>
            <person name="Johannesson H."/>
        </authorList>
    </citation>
    <scope>NUCLEOTIDE SEQUENCE</scope>
    <source>
        <strain evidence="1">CBS 958.72</strain>
    </source>
</reference>
<name>A0AAE0K079_9PEZI</name>
<organism evidence="1 2">
    <name type="scientific">Lasiosphaeria ovina</name>
    <dbReference type="NCBI Taxonomy" id="92902"/>
    <lineage>
        <taxon>Eukaryota</taxon>
        <taxon>Fungi</taxon>
        <taxon>Dikarya</taxon>
        <taxon>Ascomycota</taxon>
        <taxon>Pezizomycotina</taxon>
        <taxon>Sordariomycetes</taxon>
        <taxon>Sordariomycetidae</taxon>
        <taxon>Sordariales</taxon>
        <taxon>Lasiosphaeriaceae</taxon>
        <taxon>Lasiosphaeria</taxon>
    </lineage>
</organism>
<dbReference type="PANTHER" id="PTHR14187:SF81">
    <property type="entry name" value="HSP70 FAMILY PROTEIN (AFU_ORTHOLOGUE AFUA_4G14040)"/>
    <property type="match status" value="1"/>
</dbReference>
<reference evidence="1" key="2">
    <citation type="submission" date="2023-06" db="EMBL/GenBank/DDBJ databases">
        <authorList>
            <consortium name="Lawrence Berkeley National Laboratory"/>
            <person name="Haridas S."/>
            <person name="Hensen N."/>
            <person name="Bonometti L."/>
            <person name="Westerberg I."/>
            <person name="Brannstrom I.O."/>
            <person name="Guillou S."/>
            <person name="Cros-Aarteil S."/>
            <person name="Calhoun S."/>
            <person name="Kuo A."/>
            <person name="Mondo S."/>
            <person name="Pangilinan J."/>
            <person name="Riley R."/>
            <person name="Labutti K."/>
            <person name="Andreopoulos B."/>
            <person name="Lipzen A."/>
            <person name="Chen C."/>
            <person name="Yanf M."/>
            <person name="Daum C."/>
            <person name="Ng V."/>
            <person name="Clum A."/>
            <person name="Steindorff A."/>
            <person name="Ohm R."/>
            <person name="Martin F."/>
            <person name="Silar P."/>
            <person name="Natvig D."/>
            <person name="Lalanne C."/>
            <person name="Gautier V."/>
            <person name="Ament-Velasquez S.L."/>
            <person name="Kruys A."/>
            <person name="Hutchinson M.I."/>
            <person name="Powell A.J."/>
            <person name="Barry K."/>
            <person name="Miller A.N."/>
            <person name="Grigoriev I.V."/>
            <person name="Debuchy R."/>
            <person name="Gladieux P."/>
            <person name="Thoren M.H."/>
            <person name="Johannesson H."/>
        </authorList>
    </citation>
    <scope>NUCLEOTIDE SEQUENCE</scope>
    <source>
        <strain evidence="1">CBS 958.72</strain>
    </source>
</reference>
<accession>A0AAE0K079</accession>
<protein>
    <submittedName>
        <fullName evidence="1">Uncharacterized protein</fullName>
    </submittedName>
</protein>
<sequence>MAVPEIAVRQRTKLIDENPDLEENAWGYQIEPGMKTYAWTKLLLDDRALATEYDDPDLNKATGNGLMKLPEGRTAKDVVTEYLRGMHAMYKRAVIDRIGEDKLQNLPVDYWLTVPATWSERAKLLTKAAALDAGFGSKPNDRLLLIPEPEAAAHLALKSSMHHIEDLIDEKSGVMVCDMGGGTVDITTYEVKRKTPTLKLREITIGKGGKCGGTFVDRNLYKLLAARFGTAFTSLGPQHIGPGSQFMDDFELAKQDFTISNPSRRPRRITLAMRSLVVTPDLEKYYDEGMGQIKLYNEDMHTVFDPVVDVILKLVADQVDQVKRLNEPRIQTIVLVGGFGSSLYIKDRLGPWCAERDIRLTTPWHGAWSAVVCGAVLRGVEGSISDEKKCRRHYGHGAILNADTETNTAFGMHVPEGGDLIDTHELYSCSLDDAPESIENDRIEHVGTIKYSLEGIDLTKVKSTVDANGKKWYKLELVLNIRMGDEAGVLVYRIFYRGREVGKAELSFSYT</sequence>
<evidence type="ECO:0000313" key="2">
    <source>
        <dbReference type="Proteomes" id="UP001287356"/>
    </source>
</evidence>
<dbReference type="Gene3D" id="3.30.420.40">
    <property type="match status" value="2"/>
</dbReference>
<dbReference type="InterPro" id="IPR043129">
    <property type="entry name" value="ATPase_NBD"/>
</dbReference>
<dbReference type="CDD" id="cd10170">
    <property type="entry name" value="ASKHA_NBD_HSP70"/>
    <property type="match status" value="1"/>
</dbReference>
<keyword evidence="2" id="KW-1185">Reference proteome</keyword>